<dbReference type="InterPro" id="IPR036322">
    <property type="entry name" value="WD40_repeat_dom_sf"/>
</dbReference>
<dbReference type="InterPro" id="IPR001680">
    <property type="entry name" value="WD40_rpt"/>
</dbReference>
<dbReference type="PROSITE" id="PS00678">
    <property type="entry name" value="WD_REPEATS_1"/>
    <property type="match status" value="1"/>
</dbReference>
<dbReference type="PROSITE" id="PS50082">
    <property type="entry name" value="WD_REPEATS_2"/>
    <property type="match status" value="3"/>
</dbReference>
<proteinExistence type="inferred from homology"/>
<dbReference type="SMART" id="SM00320">
    <property type="entry name" value="WD40"/>
    <property type="match status" value="6"/>
</dbReference>
<evidence type="ECO:0000256" key="4">
    <source>
        <dbReference type="ARBA" id="ARBA00022737"/>
    </source>
</evidence>
<dbReference type="PROSITE" id="PS50294">
    <property type="entry name" value="WD_REPEATS_REGION"/>
    <property type="match status" value="2"/>
</dbReference>
<dbReference type="AlphaFoldDB" id="A0A0R0LUV0"/>
<evidence type="ECO:0000256" key="2">
    <source>
        <dbReference type="ARBA" id="ARBA00022574"/>
    </source>
</evidence>
<keyword evidence="10" id="KW-1185">Reference proteome</keyword>
<evidence type="ECO:0000259" key="8">
    <source>
        <dbReference type="Pfam" id="PF24807"/>
    </source>
</evidence>
<dbReference type="InterPro" id="IPR033010">
    <property type="entry name" value="Cdc20/Fizzy"/>
</dbReference>
<dbReference type="InterPro" id="IPR015943">
    <property type="entry name" value="WD40/YVTN_repeat-like_dom_sf"/>
</dbReference>
<dbReference type="Proteomes" id="UP000051530">
    <property type="component" value="Unassembled WGS sequence"/>
</dbReference>
<evidence type="ECO:0000313" key="9">
    <source>
        <dbReference type="EMBL" id="KRH93142.1"/>
    </source>
</evidence>
<evidence type="ECO:0000256" key="7">
    <source>
        <dbReference type="PROSITE-ProRule" id="PRU00221"/>
    </source>
</evidence>
<feature type="domain" description="CDC20/Fizzy WD40" evidence="8">
    <location>
        <begin position="70"/>
        <end position="356"/>
    </location>
</feature>
<evidence type="ECO:0000256" key="3">
    <source>
        <dbReference type="ARBA" id="ARBA00022618"/>
    </source>
</evidence>
<comment type="caution">
    <text evidence="9">The sequence shown here is derived from an EMBL/GenBank/DDBJ whole genome shotgun (WGS) entry which is preliminary data.</text>
</comment>
<name>A0A0R0LUV0_9MICR</name>
<protein>
    <submittedName>
        <fullName evidence="9">Anaphase promoting complex, Cdc20, Cdh1, and Ama1 subunits</fullName>
    </submittedName>
</protein>
<dbReference type="PANTHER" id="PTHR19918:SF8">
    <property type="entry name" value="FI02843P"/>
    <property type="match status" value="1"/>
</dbReference>
<keyword evidence="3" id="KW-0132">Cell division</keyword>
<gene>
    <name evidence="9" type="ORF">M153_14240001526</name>
</gene>
<dbReference type="Pfam" id="PF24807">
    <property type="entry name" value="WD40_CDC20-Fz"/>
    <property type="match status" value="1"/>
</dbReference>
<dbReference type="PANTHER" id="PTHR19918">
    <property type="entry name" value="CELL DIVISION CYCLE 20 CDC20 FIZZY -RELATED"/>
    <property type="match status" value="1"/>
</dbReference>
<evidence type="ECO:0000256" key="6">
    <source>
        <dbReference type="ARBA" id="ARBA00023306"/>
    </source>
</evidence>
<keyword evidence="5" id="KW-0498">Mitosis</keyword>
<dbReference type="OrthoDB" id="10263272at2759"/>
<feature type="repeat" description="WD" evidence="7">
    <location>
        <begin position="262"/>
        <end position="281"/>
    </location>
</feature>
<accession>A0A0R0LUV0</accession>
<dbReference type="SUPFAM" id="SSF50978">
    <property type="entry name" value="WD40 repeat-like"/>
    <property type="match status" value="1"/>
</dbReference>
<evidence type="ECO:0000313" key="10">
    <source>
        <dbReference type="Proteomes" id="UP000051530"/>
    </source>
</evidence>
<dbReference type="VEuPathDB" id="MicrosporidiaDB:M153_14240001526"/>
<dbReference type="GO" id="GO:0051301">
    <property type="term" value="P:cell division"/>
    <property type="evidence" value="ECO:0007669"/>
    <property type="project" value="UniProtKB-KW"/>
</dbReference>
<dbReference type="GO" id="GO:0031145">
    <property type="term" value="P:anaphase-promoting complex-dependent catabolic process"/>
    <property type="evidence" value="ECO:0007669"/>
    <property type="project" value="TreeGrafter"/>
</dbReference>
<keyword evidence="4" id="KW-0677">Repeat</keyword>
<feature type="repeat" description="WD" evidence="7">
    <location>
        <begin position="195"/>
        <end position="228"/>
    </location>
</feature>
<dbReference type="GO" id="GO:1905786">
    <property type="term" value="P:positive regulation of anaphase-promoting complex-dependent catabolic process"/>
    <property type="evidence" value="ECO:0007669"/>
    <property type="project" value="TreeGrafter"/>
</dbReference>
<reference evidence="9 10" key="1">
    <citation type="submission" date="2015-07" db="EMBL/GenBank/DDBJ databases">
        <title>The genome of Pseudoloma neurophilia, a relevant intracellular parasite of the zebrafish.</title>
        <authorList>
            <person name="Ndikumana S."/>
            <person name="Pelin A."/>
            <person name="Sanders J."/>
            <person name="Corradi N."/>
        </authorList>
    </citation>
    <scope>NUCLEOTIDE SEQUENCE [LARGE SCALE GENOMIC DNA]</scope>
    <source>
        <strain evidence="9 10">MK1</strain>
    </source>
</reference>
<organism evidence="9 10">
    <name type="scientific">Pseudoloma neurophilia</name>
    <dbReference type="NCBI Taxonomy" id="146866"/>
    <lineage>
        <taxon>Eukaryota</taxon>
        <taxon>Fungi</taxon>
        <taxon>Fungi incertae sedis</taxon>
        <taxon>Microsporidia</taxon>
        <taxon>Pseudoloma</taxon>
    </lineage>
</organism>
<dbReference type="GO" id="GO:0005680">
    <property type="term" value="C:anaphase-promoting complex"/>
    <property type="evidence" value="ECO:0007669"/>
    <property type="project" value="TreeGrafter"/>
</dbReference>
<evidence type="ECO:0000256" key="5">
    <source>
        <dbReference type="ARBA" id="ARBA00022776"/>
    </source>
</evidence>
<dbReference type="EMBL" id="LGUB01000472">
    <property type="protein sequence ID" value="KRH93142.1"/>
    <property type="molecule type" value="Genomic_DNA"/>
</dbReference>
<sequence length="377" mass="43342">MRPLSLGDIFNTEPRYKRTNKRNKISNDIFQKESIIGFKTDSLIKTVIFDEPRYKRLEKRQISHNPYKILDAPGIINDYYLNVLDWSEKDIISIGLSSDLYIYDVKKKSVTNLHSLEEGKYFSSVKSNGNTLSSGTSSGEIILFDILAGKEITRIKNHNNRIAISDWNENILTTGSRDGKIINFDIRDNKIINKWEKHSQEICGLKWSNNKKYLASGSNDNMLYIWQIGCNSPRYNLNEHSSAVKALDWCPWKTDILASGGGSNDKTVRFWDISTGKCEKKISVNSQVCGLHFINKFKEIVTTHGFSENNICLWKESNLKKVASFGKHDDRVLYSALSPDQSTLISLSADENLKFWKLFDNKNETETIETSEWQHMR</sequence>
<keyword evidence="2 7" id="KW-0853">WD repeat</keyword>
<feature type="repeat" description="WD" evidence="7">
    <location>
        <begin position="325"/>
        <end position="366"/>
    </location>
</feature>
<comment type="similarity">
    <text evidence="1">Belongs to the WD repeat CDC20/Fizzy family.</text>
</comment>
<dbReference type="GO" id="GO:1990757">
    <property type="term" value="F:ubiquitin ligase activator activity"/>
    <property type="evidence" value="ECO:0007669"/>
    <property type="project" value="TreeGrafter"/>
</dbReference>
<keyword evidence="6" id="KW-0131">Cell cycle</keyword>
<dbReference type="InterPro" id="IPR019775">
    <property type="entry name" value="WD40_repeat_CS"/>
</dbReference>
<dbReference type="InterPro" id="IPR056150">
    <property type="entry name" value="WD40_CDC20-Fz"/>
</dbReference>
<dbReference type="Gene3D" id="2.130.10.10">
    <property type="entry name" value="YVTN repeat-like/Quinoprotein amine dehydrogenase"/>
    <property type="match status" value="1"/>
</dbReference>
<evidence type="ECO:0000256" key="1">
    <source>
        <dbReference type="ARBA" id="ARBA00006445"/>
    </source>
</evidence>
<dbReference type="GO" id="GO:0010997">
    <property type="term" value="F:anaphase-promoting complex binding"/>
    <property type="evidence" value="ECO:0007669"/>
    <property type="project" value="InterPro"/>
</dbReference>